<dbReference type="VEuPathDB" id="VectorBase:AARA014518"/>
<evidence type="ECO:0000313" key="1">
    <source>
        <dbReference type="EnsemblMetazoa" id="AARA014518-PA"/>
    </source>
</evidence>
<name>A0A182IGC1_ANOAR</name>
<accession>A0A182IGC1</accession>
<proteinExistence type="predicted"/>
<evidence type="ECO:0000313" key="2">
    <source>
        <dbReference type="Proteomes" id="UP000075840"/>
    </source>
</evidence>
<reference evidence="1" key="1">
    <citation type="submission" date="2022-08" db="UniProtKB">
        <authorList>
            <consortium name="EnsemblMetazoa"/>
        </authorList>
    </citation>
    <scope>IDENTIFICATION</scope>
    <source>
        <strain evidence="1">Dongola</strain>
    </source>
</reference>
<dbReference type="EnsemblMetazoa" id="AARA014518-RA">
    <property type="protein sequence ID" value="AARA014518-PA"/>
    <property type="gene ID" value="AARA014518"/>
</dbReference>
<organism evidence="1 2">
    <name type="scientific">Anopheles arabiensis</name>
    <name type="common">Mosquito</name>
    <dbReference type="NCBI Taxonomy" id="7173"/>
    <lineage>
        <taxon>Eukaryota</taxon>
        <taxon>Metazoa</taxon>
        <taxon>Ecdysozoa</taxon>
        <taxon>Arthropoda</taxon>
        <taxon>Hexapoda</taxon>
        <taxon>Insecta</taxon>
        <taxon>Pterygota</taxon>
        <taxon>Neoptera</taxon>
        <taxon>Endopterygota</taxon>
        <taxon>Diptera</taxon>
        <taxon>Nematocera</taxon>
        <taxon>Culicoidea</taxon>
        <taxon>Culicidae</taxon>
        <taxon>Anophelinae</taxon>
        <taxon>Anopheles</taxon>
    </lineage>
</organism>
<keyword evidence="2" id="KW-1185">Reference proteome</keyword>
<dbReference type="EMBL" id="APCN01008826">
    <property type="status" value="NOT_ANNOTATED_CDS"/>
    <property type="molecule type" value="Genomic_DNA"/>
</dbReference>
<dbReference type="EMBL" id="APCN01008825">
    <property type="status" value="NOT_ANNOTATED_CDS"/>
    <property type="molecule type" value="Genomic_DNA"/>
</dbReference>
<sequence>WSLLLLITEENIEYQRKCQAVTFDRRYCSTNDEDRANRKPANLQWWKSHKREIWESTFSFLVITAELEAVEFF</sequence>
<protein>
    <submittedName>
        <fullName evidence="1">Uncharacterized protein</fullName>
    </submittedName>
</protein>
<dbReference type="AlphaFoldDB" id="A0A182IGC1"/>
<dbReference type="Proteomes" id="UP000075840">
    <property type="component" value="Unassembled WGS sequence"/>
</dbReference>